<dbReference type="EMBL" id="CP066744">
    <property type="protein sequence ID" value="QQK07401.1"/>
    <property type="molecule type" value="Genomic_DNA"/>
</dbReference>
<name>A0AC61MPG7_9FIRM</name>
<proteinExistence type="predicted"/>
<reference evidence="1 2" key="1">
    <citation type="journal article" date="2022" name="Int. J. Syst. Evol. Microbiol.">
        <title>Miniphocaeibacter halophilus sp. nov., an ammonium-tolerant acetate-producing bacterium isolated from a biogas system.</title>
        <authorList>
            <person name="Schnurer A."/>
            <person name="Singh A."/>
            <person name="Bi S."/>
            <person name="Qiao W."/>
            <person name="Westerholm M."/>
        </authorList>
    </citation>
    <scope>NUCLEOTIDE SEQUENCE [LARGE SCALE GENOMIC DNA]</scope>
    <source>
        <strain evidence="1 2">AMB_01</strain>
    </source>
</reference>
<keyword evidence="2" id="KW-1185">Reference proteome</keyword>
<evidence type="ECO:0000313" key="1">
    <source>
        <dbReference type="EMBL" id="QQK07401.1"/>
    </source>
</evidence>
<evidence type="ECO:0000313" key="2">
    <source>
        <dbReference type="Proteomes" id="UP000595814"/>
    </source>
</evidence>
<protein>
    <submittedName>
        <fullName evidence="1">Nucleotidyltransferase family protein</fullName>
    </submittedName>
</protein>
<dbReference type="Proteomes" id="UP000595814">
    <property type="component" value="Chromosome"/>
</dbReference>
<gene>
    <name evidence="1" type="ORF">JFY71_08775</name>
</gene>
<organism evidence="1 2">
    <name type="scientific">Miniphocaeibacter halophilus</name>
    <dbReference type="NCBI Taxonomy" id="2931922"/>
    <lineage>
        <taxon>Bacteria</taxon>
        <taxon>Bacillati</taxon>
        <taxon>Bacillota</taxon>
        <taxon>Tissierellia</taxon>
        <taxon>Tissierellales</taxon>
        <taxon>Peptoniphilaceae</taxon>
        <taxon>Miniphocaeibacter</taxon>
    </lineage>
</organism>
<accession>A0AC61MPG7</accession>
<sequence length="203" mass="23026">MKRIYKGLILAAGLSSRMGENKLLMDLRGKPLIFHTIDNMLNGGVDEITIVLGNKAEEIREVLASKYGDKLRFVFNENYKNLEMIDSIKEGISNIGSCYGVFLIPGDMPAISEKSYKTIIEKDNEHNLVVFPLYKQYRKHPPLIKSDCIPLILNYEGDNGLRGFWSYIENSIQCVQVDDEGANLDVDTPEDLNVLLDYLMTDK</sequence>